<name>X0UC38_9ZZZZ</name>
<evidence type="ECO:0000313" key="1">
    <source>
        <dbReference type="EMBL" id="GAG03364.1"/>
    </source>
</evidence>
<reference evidence="1" key="1">
    <citation type="journal article" date="2014" name="Front. Microbiol.">
        <title>High frequency of phylogenetically diverse reductive dehalogenase-homologous genes in deep subseafloor sedimentary metagenomes.</title>
        <authorList>
            <person name="Kawai M."/>
            <person name="Futagami T."/>
            <person name="Toyoda A."/>
            <person name="Takaki Y."/>
            <person name="Nishi S."/>
            <person name="Hori S."/>
            <person name="Arai W."/>
            <person name="Tsubouchi T."/>
            <person name="Morono Y."/>
            <person name="Uchiyama I."/>
            <person name="Ito T."/>
            <person name="Fujiyama A."/>
            <person name="Inagaki F."/>
            <person name="Takami H."/>
        </authorList>
    </citation>
    <scope>NUCLEOTIDE SEQUENCE</scope>
    <source>
        <strain evidence="1">Expedition CK06-06</strain>
    </source>
</reference>
<accession>X0UC38</accession>
<evidence type="ECO:0008006" key="2">
    <source>
        <dbReference type="Google" id="ProtNLM"/>
    </source>
</evidence>
<feature type="non-terminal residue" evidence="1">
    <location>
        <position position="186"/>
    </location>
</feature>
<dbReference type="AlphaFoldDB" id="X0UC38"/>
<dbReference type="PROSITE" id="PS51257">
    <property type="entry name" value="PROKAR_LIPOPROTEIN"/>
    <property type="match status" value="1"/>
</dbReference>
<gene>
    <name evidence="1" type="ORF">S01H1_32462</name>
</gene>
<protein>
    <recommendedName>
        <fullName evidence="2">Glycine zipper domain-containing protein</fullName>
    </recommendedName>
</protein>
<dbReference type="EMBL" id="BARS01020100">
    <property type="protein sequence ID" value="GAG03364.1"/>
    <property type="molecule type" value="Genomic_DNA"/>
</dbReference>
<proteinExistence type="predicted"/>
<sequence length="186" mass="19475">MKRYISLLFLTMVIIFLSGCSTSYKVKPLPFRSPAALDNVVSIAGAEVAARAFVDNAETREAFGFDIHGAGMLPVQVVFDNHGPHSLEINAQQTFLEDEKGNLWPILSREIAYERATKYTKTKKIFKEGAYHGFLGAAAGSIIGAAIGIVSGENVASAAGKGAAVGAAAGATLGGVAGSDSRDARR</sequence>
<comment type="caution">
    <text evidence="1">The sequence shown here is derived from an EMBL/GenBank/DDBJ whole genome shotgun (WGS) entry which is preliminary data.</text>
</comment>
<organism evidence="1">
    <name type="scientific">marine sediment metagenome</name>
    <dbReference type="NCBI Taxonomy" id="412755"/>
    <lineage>
        <taxon>unclassified sequences</taxon>
        <taxon>metagenomes</taxon>
        <taxon>ecological metagenomes</taxon>
    </lineage>
</organism>